<sequence length="168" mass="19119">MGGTEGHFPKKKALLTQKDRWKKPHMTKCKLPQSVGSLALNFFHPLEIDSNNEQLSALQRATSRLLGKIKTEKQTPCLPSHHQRDPASTGMWEFDYCASELLESGIEFKVGPSTQQYLLDIKFEDGVIIIPQLRIHETTNSLLRNLIAYEQCCLRSTHSIEDILEDID</sequence>
<dbReference type="Pfam" id="PF03140">
    <property type="entry name" value="DUF247"/>
    <property type="match status" value="1"/>
</dbReference>
<keyword evidence="2" id="KW-1185">Reference proteome</keyword>
<dbReference type="OrthoDB" id="591587at2759"/>
<dbReference type="EMBL" id="CAEKKB010000006">
    <property type="protein sequence ID" value="CAB4315117.1"/>
    <property type="molecule type" value="Genomic_DNA"/>
</dbReference>
<evidence type="ECO:0000313" key="2">
    <source>
        <dbReference type="Proteomes" id="UP000507245"/>
    </source>
</evidence>
<reference evidence="2" key="1">
    <citation type="journal article" date="2020" name="Genome Biol.">
        <title>Gamete binning: chromosome-level and haplotype-resolved genome assembly enabled by high-throughput single-cell sequencing of gamete genomes.</title>
        <authorList>
            <person name="Campoy J.A."/>
            <person name="Sun H."/>
            <person name="Goel M."/>
            <person name="Jiao W.-B."/>
            <person name="Folz-Donahue K."/>
            <person name="Wang N."/>
            <person name="Rubio M."/>
            <person name="Liu C."/>
            <person name="Kukat C."/>
            <person name="Ruiz D."/>
            <person name="Huettel B."/>
            <person name="Schneeberger K."/>
        </authorList>
    </citation>
    <scope>NUCLEOTIDE SEQUENCE [LARGE SCALE GENOMIC DNA]</scope>
    <source>
        <strain evidence="2">cv. Rojo Pasion</strain>
    </source>
</reference>
<dbReference type="PANTHER" id="PTHR31170:SF25">
    <property type="entry name" value="BNAA09G04570D PROTEIN"/>
    <property type="match status" value="1"/>
</dbReference>
<accession>A0A6J5XRZ7</accession>
<organism evidence="1 2">
    <name type="scientific">Prunus armeniaca</name>
    <name type="common">Apricot</name>
    <name type="synonym">Armeniaca vulgaris</name>
    <dbReference type="NCBI Taxonomy" id="36596"/>
    <lineage>
        <taxon>Eukaryota</taxon>
        <taxon>Viridiplantae</taxon>
        <taxon>Streptophyta</taxon>
        <taxon>Embryophyta</taxon>
        <taxon>Tracheophyta</taxon>
        <taxon>Spermatophyta</taxon>
        <taxon>Magnoliopsida</taxon>
        <taxon>eudicotyledons</taxon>
        <taxon>Gunneridae</taxon>
        <taxon>Pentapetalae</taxon>
        <taxon>rosids</taxon>
        <taxon>fabids</taxon>
        <taxon>Rosales</taxon>
        <taxon>Rosaceae</taxon>
        <taxon>Amygdaloideae</taxon>
        <taxon>Amygdaleae</taxon>
        <taxon>Prunus</taxon>
    </lineage>
</organism>
<dbReference type="Proteomes" id="UP000507245">
    <property type="component" value="Unassembled WGS sequence"/>
</dbReference>
<dbReference type="PANTHER" id="PTHR31170">
    <property type="entry name" value="BNAC04G53230D PROTEIN"/>
    <property type="match status" value="1"/>
</dbReference>
<evidence type="ECO:0000313" key="1">
    <source>
        <dbReference type="EMBL" id="CAB4315117.1"/>
    </source>
</evidence>
<name>A0A6J5XRZ7_PRUAR</name>
<dbReference type="AlphaFoldDB" id="A0A6J5XRZ7"/>
<gene>
    <name evidence="1" type="ORF">ORAREDHAP_LOCUS39708</name>
</gene>
<protein>
    <submittedName>
        <fullName evidence="1">Uncharacterized protein</fullName>
    </submittedName>
</protein>
<dbReference type="InterPro" id="IPR004158">
    <property type="entry name" value="DUF247_pln"/>
</dbReference>
<proteinExistence type="predicted"/>